<proteinExistence type="predicted"/>
<organism evidence="1 2">
    <name type="scientific">Paenibacillus filicis</name>
    <dbReference type="NCBI Taxonomy" id="669464"/>
    <lineage>
        <taxon>Bacteria</taxon>
        <taxon>Bacillati</taxon>
        <taxon>Bacillota</taxon>
        <taxon>Bacilli</taxon>
        <taxon>Bacillales</taxon>
        <taxon>Paenibacillaceae</taxon>
        <taxon>Paenibacillus</taxon>
    </lineage>
</organism>
<keyword evidence="2" id="KW-1185">Reference proteome</keyword>
<sequence length="146" mass="17196">MMDRAGNSYCCDHERDAVKLEDKKITEIVITHHAQNRWATRVQNDKCSFIEIKRYLWDRLESGNIRSYYRKEEDVYVVDDDLLMVVEFAPADPAAPSSATFFYKLVAVTFLGRLSASMELRDLKTYYGWLRHSRRMSMLKSGRTRK</sequence>
<dbReference type="Proteomes" id="UP001469365">
    <property type="component" value="Unassembled WGS sequence"/>
</dbReference>
<dbReference type="EMBL" id="JBBPCC010000001">
    <property type="protein sequence ID" value="MEK8126837.1"/>
    <property type="molecule type" value="Genomic_DNA"/>
</dbReference>
<reference evidence="1 2" key="1">
    <citation type="submission" date="2024-04" db="EMBL/GenBank/DDBJ databases">
        <title>draft genome sequnece of Paenibacillus filicis.</title>
        <authorList>
            <person name="Kim D.-U."/>
        </authorList>
    </citation>
    <scope>NUCLEOTIDE SEQUENCE [LARGE SCALE GENOMIC DNA]</scope>
    <source>
        <strain evidence="1 2">KACC14197</strain>
    </source>
</reference>
<gene>
    <name evidence="1" type="ORF">WMW72_02840</name>
</gene>
<protein>
    <submittedName>
        <fullName evidence="1">Uncharacterized protein</fullName>
    </submittedName>
</protein>
<dbReference type="RefSeq" id="WP_341413881.1">
    <property type="nucleotide sequence ID" value="NZ_JBBPCC010000001.1"/>
</dbReference>
<comment type="caution">
    <text evidence="1">The sequence shown here is derived from an EMBL/GenBank/DDBJ whole genome shotgun (WGS) entry which is preliminary data.</text>
</comment>
<evidence type="ECO:0000313" key="1">
    <source>
        <dbReference type="EMBL" id="MEK8126837.1"/>
    </source>
</evidence>
<accession>A0ABU9DFD0</accession>
<name>A0ABU9DFD0_9BACL</name>
<evidence type="ECO:0000313" key="2">
    <source>
        <dbReference type="Proteomes" id="UP001469365"/>
    </source>
</evidence>